<evidence type="ECO:0000256" key="1">
    <source>
        <dbReference type="SAM" id="Coils"/>
    </source>
</evidence>
<name>G0WBY5_NAUDC</name>
<feature type="compositionally biased region" description="Basic residues" evidence="2">
    <location>
        <begin position="502"/>
        <end position="515"/>
    </location>
</feature>
<dbReference type="InterPro" id="IPR013712">
    <property type="entry name" value="MMR1"/>
</dbReference>
<dbReference type="eggNOG" id="ENOG502RXGA">
    <property type="taxonomic scope" value="Eukaryota"/>
</dbReference>
<dbReference type="OMA" id="SERHASQ"/>
<evidence type="ECO:0000313" key="3">
    <source>
        <dbReference type="EMBL" id="CCD25255.1"/>
    </source>
</evidence>
<feature type="compositionally biased region" description="Basic and acidic residues" evidence="2">
    <location>
        <begin position="536"/>
        <end position="545"/>
    </location>
</feature>
<feature type="compositionally biased region" description="Acidic residues" evidence="2">
    <location>
        <begin position="710"/>
        <end position="729"/>
    </location>
</feature>
<dbReference type="RefSeq" id="XP_003670498.1">
    <property type="nucleotide sequence ID" value="XM_003670450.1"/>
</dbReference>
<protein>
    <submittedName>
        <fullName evidence="3">Uncharacterized protein</fullName>
    </submittedName>
</protein>
<dbReference type="GeneID" id="11499004"/>
<feature type="region of interest" description="Disordered" evidence="2">
    <location>
        <begin position="569"/>
        <end position="613"/>
    </location>
</feature>
<feature type="region of interest" description="Disordered" evidence="2">
    <location>
        <begin position="627"/>
        <end position="760"/>
    </location>
</feature>
<organism evidence="3 4">
    <name type="scientific">Naumovozyma dairenensis (strain ATCC 10597 / BCRC 20456 / CBS 421 / NBRC 0211 / NRRL Y-12639)</name>
    <name type="common">Saccharomyces dairenensis</name>
    <dbReference type="NCBI Taxonomy" id="1071378"/>
    <lineage>
        <taxon>Eukaryota</taxon>
        <taxon>Fungi</taxon>
        <taxon>Dikarya</taxon>
        <taxon>Ascomycota</taxon>
        <taxon>Saccharomycotina</taxon>
        <taxon>Saccharomycetes</taxon>
        <taxon>Saccharomycetales</taxon>
        <taxon>Saccharomycetaceae</taxon>
        <taxon>Naumovozyma</taxon>
    </lineage>
</organism>
<feature type="compositionally biased region" description="Low complexity" evidence="2">
    <location>
        <begin position="177"/>
        <end position="186"/>
    </location>
</feature>
<feature type="region of interest" description="Disordered" evidence="2">
    <location>
        <begin position="208"/>
        <end position="243"/>
    </location>
</feature>
<gene>
    <name evidence="3" type="primary">NDAI0E04380</name>
    <name evidence="3" type="ordered locus">NDAI_0E04380</name>
</gene>
<dbReference type="HOGENOM" id="CLU_029804_0_0_1"/>
<dbReference type="STRING" id="1071378.G0WBY5"/>
<feature type="compositionally biased region" description="Polar residues" evidence="2">
    <location>
        <begin position="730"/>
        <end position="749"/>
    </location>
</feature>
<feature type="region of interest" description="Disordered" evidence="2">
    <location>
        <begin position="495"/>
        <end position="545"/>
    </location>
</feature>
<evidence type="ECO:0000256" key="2">
    <source>
        <dbReference type="SAM" id="MobiDB-lite"/>
    </source>
</evidence>
<dbReference type="KEGG" id="ndi:NDAI_0E04380"/>
<dbReference type="EMBL" id="HE580271">
    <property type="protein sequence ID" value="CCD25255.1"/>
    <property type="molecule type" value="Genomic_DNA"/>
</dbReference>
<reference evidence="3 4" key="1">
    <citation type="journal article" date="2011" name="Proc. Natl. Acad. Sci. U.S.A.">
        <title>Evolutionary erosion of yeast sex chromosomes by mating-type switching accidents.</title>
        <authorList>
            <person name="Gordon J.L."/>
            <person name="Armisen D."/>
            <person name="Proux-Wera E."/>
            <person name="Oheigeartaigh S.S."/>
            <person name="Byrne K.P."/>
            <person name="Wolfe K.H."/>
        </authorList>
    </citation>
    <scope>NUCLEOTIDE SEQUENCE [LARGE SCALE GENOMIC DNA]</scope>
    <source>
        <strain evidence="4">ATCC 10597 / BCRC 20456 / CBS 421 / NBRC 0211 / NRRL Y-12639</strain>
    </source>
</reference>
<feature type="coiled-coil region" evidence="1">
    <location>
        <begin position="449"/>
        <end position="476"/>
    </location>
</feature>
<feature type="compositionally biased region" description="Polar residues" evidence="2">
    <location>
        <begin position="627"/>
        <end position="636"/>
    </location>
</feature>
<accession>G0WBY5</accession>
<dbReference type="Pfam" id="PF08505">
    <property type="entry name" value="MMR1"/>
    <property type="match status" value="1"/>
</dbReference>
<feature type="compositionally biased region" description="Basic and acidic residues" evidence="2">
    <location>
        <begin position="222"/>
        <end position="243"/>
    </location>
</feature>
<feature type="compositionally biased region" description="Acidic residues" evidence="2">
    <location>
        <begin position="639"/>
        <end position="668"/>
    </location>
</feature>
<keyword evidence="1" id="KW-0175">Coiled coil</keyword>
<keyword evidence="4" id="KW-1185">Reference proteome</keyword>
<feature type="region of interest" description="Disordered" evidence="2">
    <location>
        <begin position="157"/>
        <end position="191"/>
    </location>
</feature>
<dbReference type="AlphaFoldDB" id="G0WBY5"/>
<dbReference type="OrthoDB" id="4035554at2759"/>
<feature type="compositionally biased region" description="Basic and acidic residues" evidence="2">
    <location>
        <begin position="582"/>
        <end position="613"/>
    </location>
</feature>
<evidence type="ECO:0000313" key="4">
    <source>
        <dbReference type="Proteomes" id="UP000000689"/>
    </source>
</evidence>
<dbReference type="Proteomes" id="UP000000689">
    <property type="component" value="Chromosome 5"/>
</dbReference>
<proteinExistence type="predicted"/>
<sequence length="760" mass="86407">MNTPPLKPFQLSPSLSPISLCLDDPNNNAINNNGPAGFKHLLASPTKLKLDSSLFYRTSLSKLNEINFSGTSTTTSQLQERRKSDTFLPNSPVMLPLFSNNNNPTHGASATANNNANKPTMFKREYFSPATKHSNTTNISKASLPLLSALMKGSIVTNSSPTVEPSTRAIENDSIGTKSNNTNGLKSKSKSKLTIKESLEQFQQKLESSFKDRQPLSTPIHMEQHSEITNERESNTSERTNNDDIRDVKQQQIVTEINEPSSTISSSSLLPLQMEPTYERDTLNPLYSDYLKEAIPEKPNVNVYRGNSMRMSSTATTLYTPLEEQHENQIQQDLVDMNGFAKPYNTLSTHGNQLRNAGMNENIRSGYNNSKNRYSFISSTSTDYDIDWYDQVASQNGVNNGMMGNRMMRSSPVGMAMRGNSGSSNTNGRNSFINMNMNIDEISNGSEEKEVIDLKIKKLELEINELKLQNEKLINSISKKNLIEDKILLGFFSQQQQQRHNATNKKMKKSKKNTKKEKYSNESRSGSRGIDNTVETSKKETNDESMEMKLKEMEMQFRNYQKMLTDLTIEQKERKKKSTRAKCGDKNKNKSKSERPVSNQRKERLARISSRELKKIEEQNDSISDLNTSFTKITTSEGETNEAEEEEDLEYEDEYEYSDDEEEQEEVDQSLQSREYVDDSYFSEEEKKLNVTQEQLEDFRYNSQEIEPSSAEEDGDDHDDGYESEDEQLETQSRRIPTSSLSSGKTGFQLNFHVQPVHID</sequence>